<accession>A0A1I5S819</accession>
<proteinExistence type="predicted"/>
<dbReference type="RefSeq" id="WP_092281843.1">
    <property type="nucleotide sequence ID" value="NZ_FOXR01000002.1"/>
</dbReference>
<keyword evidence="2" id="KW-1185">Reference proteome</keyword>
<dbReference type="OrthoDB" id="9797779at2"/>
<evidence type="ECO:0000313" key="1">
    <source>
        <dbReference type="EMBL" id="SFP66841.1"/>
    </source>
</evidence>
<reference evidence="1 2" key="1">
    <citation type="submission" date="2016-10" db="EMBL/GenBank/DDBJ databases">
        <authorList>
            <person name="de Groot N.N."/>
        </authorList>
    </citation>
    <scope>NUCLEOTIDE SEQUENCE [LARGE SCALE GENOMIC DNA]</scope>
    <source>
        <strain evidence="1 2">DSM 20678</strain>
    </source>
</reference>
<organism evidence="1 2">
    <name type="scientific">Caldicoprobacter faecalis</name>
    <dbReference type="NCBI Taxonomy" id="937334"/>
    <lineage>
        <taxon>Bacteria</taxon>
        <taxon>Bacillati</taxon>
        <taxon>Bacillota</taxon>
        <taxon>Clostridia</taxon>
        <taxon>Caldicoprobacterales</taxon>
        <taxon>Caldicoprobacteraceae</taxon>
        <taxon>Caldicoprobacter</taxon>
    </lineage>
</organism>
<dbReference type="PANTHER" id="PTHR30087">
    <property type="entry name" value="INNER MEMBRANE PROTEIN"/>
    <property type="match status" value="1"/>
</dbReference>
<dbReference type="Proteomes" id="UP000198577">
    <property type="component" value="Unassembled WGS sequence"/>
</dbReference>
<gene>
    <name evidence="1" type="ORF">SAMN05444406_10227</name>
</gene>
<sequence length="151" mass="16082">MILVSACLAGICCKYNGGNNGIPLIKELVKQGKAILLCPEQLGGLPTPRLPAEIKGGSARDVLQGKASVVREDGADVTENFIRGAREVLKFCQEMGIRRAILKSKSPSCGKGLVYDGTFTGKLVEGNGVTAQLLIDDGIEVMTEEEFKKIC</sequence>
<dbReference type="Pfam" id="PF04463">
    <property type="entry name" value="2-thiour_desulf"/>
    <property type="match status" value="1"/>
</dbReference>
<dbReference type="PANTHER" id="PTHR30087:SF1">
    <property type="entry name" value="HYPOTHETICAL CYTOSOLIC PROTEIN"/>
    <property type="match status" value="1"/>
</dbReference>
<dbReference type="STRING" id="937334.SAMN05444406_10227"/>
<name>A0A1I5S819_9FIRM</name>
<dbReference type="AlphaFoldDB" id="A0A1I5S819"/>
<evidence type="ECO:0000313" key="2">
    <source>
        <dbReference type="Proteomes" id="UP000198577"/>
    </source>
</evidence>
<dbReference type="EMBL" id="FOXR01000002">
    <property type="protein sequence ID" value="SFP66841.1"/>
    <property type="molecule type" value="Genomic_DNA"/>
</dbReference>
<dbReference type="InterPro" id="IPR007553">
    <property type="entry name" value="2-thiour_desulf"/>
</dbReference>
<protein>
    <submittedName>
        <fullName evidence="1">Uncharacterized conserved protein YbbK, DUF523 family</fullName>
    </submittedName>
</protein>